<evidence type="ECO:0000313" key="2">
    <source>
        <dbReference type="Proteomes" id="UP000224006"/>
    </source>
</evidence>
<gene>
    <name evidence="1" type="ORF">BESB_018710</name>
</gene>
<reference evidence="1 2" key="1">
    <citation type="submission" date="2017-09" db="EMBL/GenBank/DDBJ databases">
        <title>Genome sequencing of Besnoitia besnoiti strain Bb-Ger1.</title>
        <authorList>
            <person name="Schares G."/>
            <person name="Venepally P."/>
            <person name="Lorenzi H.A."/>
        </authorList>
    </citation>
    <scope>NUCLEOTIDE SEQUENCE [LARGE SCALE GENOMIC DNA]</scope>
    <source>
        <strain evidence="1 2">Bb-Ger1</strain>
    </source>
</reference>
<keyword evidence="2" id="KW-1185">Reference proteome</keyword>
<evidence type="ECO:0000313" key="1">
    <source>
        <dbReference type="EMBL" id="PFH32553.1"/>
    </source>
</evidence>
<dbReference type="Proteomes" id="UP000224006">
    <property type="component" value="Chromosome X"/>
</dbReference>
<dbReference type="GeneID" id="40306932"/>
<sequence>MASDHAEERRSWCASVTSACAEWVSDMGGCLEAGGEIECSAAVGMIEVSFLSAFQEMIWSSVEVCHITARGQRCRFRPLDQRLATHPFDRQAAWRLDGSMPVGDDNNECEGWGFGNLVDAIVATTIDEWVLGGLAVTTECYAEKGTSGVSAALPAKEGFLLKRVWRRSDLSIFRV</sequence>
<dbReference type="VEuPathDB" id="ToxoDB:BESB_018710"/>
<comment type="caution">
    <text evidence="1">The sequence shown here is derived from an EMBL/GenBank/DDBJ whole genome shotgun (WGS) entry which is preliminary data.</text>
</comment>
<name>A0A2A9MA46_BESBE</name>
<protein>
    <submittedName>
        <fullName evidence="1">Uncharacterized protein</fullName>
    </submittedName>
</protein>
<dbReference type="AlphaFoldDB" id="A0A2A9MA46"/>
<dbReference type="RefSeq" id="XP_029216562.1">
    <property type="nucleotide sequence ID" value="XM_029360586.1"/>
</dbReference>
<dbReference type="EMBL" id="NWUJ01000011">
    <property type="protein sequence ID" value="PFH32553.1"/>
    <property type="molecule type" value="Genomic_DNA"/>
</dbReference>
<dbReference type="KEGG" id="bbes:BESB_018710"/>
<accession>A0A2A9MA46</accession>
<organism evidence="1 2">
    <name type="scientific">Besnoitia besnoiti</name>
    <name type="common">Apicomplexan protozoan</name>
    <dbReference type="NCBI Taxonomy" id="94643"/>
    <lineage>
        <taxon>Eukaryota</taxon>
        <taxon>Sar</taxon>
        <taxon>Alveolata</taxon>
        <taxon>Apicomplexa</taxon>
        <taxon>Conoidasida</taxon>
        <taxon>Coccidia</taxon>
        <taxon>Eucoccidiorida</taxon>
        <taxon>Eimeriorina</taxon>
        <taxon>Sarcocystidae</taxon>
        <taxon>Besnoitia</taxon>
    </lineage>
</organism>
<proteinExistence type="predicted"/>